<evidence type="ECO:0000259" key="7">
    <source>
        <dbReference type="Pfam" id="PF07980"/>
    </source>
</evidence>
<dbReference type="Gene3D" id="1.25.40.390">
    <property type="match status" value="1"/>
</dbReference>
<feature type="chain" id="PRO_5046705961" evidence="6">
    <location>
        <begin position="24"/>
        <end position="543"/>
    </location>
</feature>
<protein>
    <submittedName>
        <fullName evidence="8">RagB/SusD family nutrient uptake outer membrane protein</fullName>
    </submittedName>
</protein>
<evidence type="ECO:0000256" key="2">
    <source>
        <dbReference type="ARBA" id="ARBA00006275"/>
    </source>
</evidence>
<feature type="domain" description="RagB/SusD" evidence="7">
    <location>
        <begin position="397"/>
        <end position="543"/>
    </location>
</feature>
<comment type="subcellular location">
    <subcellularLocation>
        <location evidence="1">Cell outer membrane</location>
    </subcellularLocation>
</comment>
<dbReference type="SUPFAM" id="SSF48452">
    <property type="entry name" value="TPR-like"/>
    <property type="match status" value="1"/>
</dbReference>
<evidence type="ECO:0000313" key="8">
    <source>
        <dbReference type="EMBL" id="MDO5987581.1"/>
    </source>
</evidence>
<dbReference type="EMBL" id="JAUOEM010000003">
    <property type="protein sequence ID" value="MDO5987581.1"/>
    <property type="molecule type" value="Genomic_DNA"/>
</dbReference>
<evidence type="ECO:0000256" key="4">
    <source>
        <dbReference type="ARBA" id="ARBA00023136"/>
    </source>
</evidence>
<reference evidence="8" key="1">
    <citation type="submission" date="2023-07" db="EMBL/GenBank/DDBJ databases">
        <title>Two novel species in the genus Flavivirga.</title>
        <authorList>
            <person name="Kwon K."/>
        </authorList>
    </citation>
    <scope>NUCLEOTIDE SEQUENCE</scope>
    <source>
        <strain evidence="8">KACC 14157</strain>
    </source>
</reference>
<dbReference type="Pfam" id="PF07980">
    <property type="entry name" value="SusD_RagB"/>
    <property type="match status" value="1"/>
</dbReference>
<feature type="signal peptide" evidence="6">
    <location>
        <begin position="1"/>
        <end position="23"/>
    </location>
</feature>
<dbReference type="InterPro" id="IPR011990">
    <property type="entry name" value="TPR-like_helical_dom_sf"/>
</dbReference>
<gene>
    <name evidence="8" type="ORF">Q4Q39_09245</name>
</gene>
<proteinExistence type="inferred from homology"/>
<evidence type="ECO:0000256" key="3">
    <source>
        <dbReference type="ARBA" id="ARBA00022729"/>
    </source>
</evidence>
<dbReference type="RefSeq" id="WP_303282144.1">
    <property type="nucleotide sequence ID" value="NZ_BAABCZ010000010.1"/>
</dbReference>
<organism evidence="8 9">
    <name type="scientific">Flavivirga amylovorans</name>
    <dbReference type="NCBI Taxonomy" id="870486"/>
    <lineage>
        <taxon>Bacteria</taxon>
        <taxon>Pseudomonadati</taxon>
        <taxon>Bacteroidota</taxon>
        <taxon>Flavobacteriia</taxon>
        <taxon>Flavobacteriales</taxon>
        <taxon>Flavobacteriaceae</taxon>
        <taxon>Flavivirga</taxon>
    </lineage>
</organism>
<sequence>MKNYKFIKSIILSLILLTLCNCSENELIENPPNVIAPISLYKDLAGFENGLNGLYAQWARERSGTSYGDPNNLMIDPSVVGADNMYGNRRAGWSADVANRFDNNTSLNGFSRAFFNWLYDIINASNTLIGASQTAAGGALDDQDRNRIVAEAKLFRAWAYRHLTYSFGDVPLALNNGTQGTPLRDDWTRQSLAEVRSQMLEDLLFAEENLPETSPNPGKLVKGVATHYLAELYLELDAEKAVTKAKSLIDNGPYSLVTQRYGVNANKPGTPFTDMFLDGNSNKAEGNTEALWVMQHEPLTIGGDYNMMRRWYRNRSQDVRVDGRSGTIIFSIENGGRGLGRNGPTRYAMELYEDSDHRGGRFAWRDYEVLNNPDNVPGSRQLGDTIFFDWRNKDEKIRDPYWPSTRKWDYADPNDLSGTTNYNDQVYLRLAETYLVLAEAQLLTGDISGAVLTLNTLRRRSNASDINGDDVDIDFILDERSRELWSEEHRRYSLSRAGKWYERVSQFNKVGGPTATEGRDELLPIPQSVIDVNTVEFPQNPGY</sequence>
<evidence type="ECO:0000256" key="6">
    <source>
        <dbReference type="SAM" id="SignalP"/>
    </source>
</evidence>
<name>A0ABT8X0V8_9FLAO</name>
<comment type="similarity">
    <text evidence="2">Belongs to the SusD family.</text>
</comment>
<evidence type="ECO:0000313" key="9">
    <source>
        <dbReference type="Proteomes" id="UP001176891"/>
    </source>
</evidence>
<accession>A0ABT8X0V8</accession>
<dbReference type="Proteomes" id="UP001176891">
    <property type="component" value="Unassembled WGS sequence"/>
</dbReference>
<evidence type="ECO:0000256" key="1">
    <source>
        <dbReference type="ARBA" id="ARBA00004442"/>
    </source>
</evidence>
<comment type="caution">
    <text evidence="8">The sequence shown here is derived from an EMBL/GenBank/DDBJ whole genome shotgun (WGS) entry which is preliminary data.</text>
</comment>
<dbReference type="InterPro" id="IPR012944">
    <property type="entry name" value="SusD_RagB_dom"/>
</dbReference>
<keyword evidence="4" id="KW-0472">Membrane</keyword>
<evidence type="ECO:0000256" key="5">
    <source>
        <dbReference type="ARBA" id="ARBA00023237"/>
    </source>
</evidence>
<keyword evidence="9" id="KW-1185">Reference proteome</keyword>
<keyword evidence="5" id="KW-0998">Cell outer membrane</keyword>
<keyword evidence="3 6" id="KW-0732">Signal</keyword>